<evidence type="ECO:0000313" key="2">
    <source>
        <dbReference type="Proteomes" id="UP000252139"/>
    </source>
</evidence>
<organism evidence="1 2">
    <name type="scientific">Rhizopus azygosporus</name>
    <name type="common">Rhizopus microsporus var. azygosporus</name>
    <dbReference type="NCBI Taxonomy" id="86630"/>
    <lineage>
        <taxon>Eukaryota</taxon>
        <taxon>Fungi</taxon>
        <taxon>Fungi incertae sedis</taxon>
        <taxon>Mucoromycota</taxon>
        <taxon>Mucoromycotina</taxon>
        <taxon>Mucoromycetes</taxon>
        <taxon>Mucorales</taxon>
        <taxon>Mucorineae</taxon>
        <taxon>Rhizopodaceae</taxon>
        <taxon>Rhizopus</taxon>
    </lineage>
</organism>
<proteinExistence type="predicted"/>
<evidence type="ECO:0000313" key="1">
    <source>
        <dbReference type="EMBL" id="RCH93603.1"/>
    </source>
</evidence>
<dbReference type="AlphaFoldDB" id="A0A367JUJ5"/>
<comment type="caution">
    <text evidence="1">The sequence shown here is derived from an EMBL/GenBank/DDBJ whole genome shotgun (WGS) entry which is preliminary data.</text>
</comment>
<protein>
    <submittedName>
        <fullName evidence="1">Uncharacterized protein</fullName>
    </submittedName>
</protein>
<dbReference type="EMBL" id="PJQL01000677">
    <property type="protein sequence ID" value="RCH93603.1"/>
    <property type="molecule type" value="Genomic_DNA"/>
</dbReference>
<sequence>MFNQWPRIQRESDATIALTESTKKYSLKPLVSCLAMPHTPKIQVIDSETIMKGCALGIEFLINNPKYSKTDEMKELKNNQHKQQKNIFLSWTTLVMF</sequence>
<dbReference type="OrthoDB" id="2285782at2759"/>
<gene>
    <name evidence="1" type="ORF">CU097_012893</name>
</gene>
<reference evidence="1 2" key="1">
    <citation type="journal article" date="2018" name="G3 (Bethesda)">
        <title>Phylogenetic and Phylogenomic Definition of Rhizopus Species.</title>
        <authorList>
            <person name="Gryganskyi A.P."/>
            <person name="Golan J."/>
            <person name="Dolatabadi S."/>
            <person name="Mondo S."/>
            <person name="Robb S."/>
            <person name="Idnurm A."/>
            <person name="Muszewska A."/>
            <person name="Steczkiewicz K."/>
            <person name="Masonjones S."/>
            <person name="Liao H.L."/>
            <person name="Gajdeczka M.T."/>
            <person name="Anike F."/>
            <person name="Vuek A."/>
            <person name="Anishchenko I.M."/>
            <person name="Voigt K."/>
            <person name="de Hoog G.S."/>
            <person name="Smith M.E."/>
            <person name="Heitman J."/>
            <person name="Vilgalys R."/>
            <person name="Stajich J.E."/>
        </authorList>
    </citation>
    <scope>NUCLEOTIDE SEQUENCE [LARGE SCALE GENOMIC DNA]</scope>
    <source>
        <strain evidence="1 2">CBS 357.93</strain>
    </source>
</reference>
<dbReference type="Proteomes" id="UP000252139">
    <property type="component" value="Unassembled WGS sequence"/>
</dbReference>
<name>A0A367JUJ5_RHIAZ</name>
<keyword evidence="2" id="KW-1185">Reference proteome</keyword>
<accession>A0A367JUJ5</accession>